<feature type="domain" description="Ig-like" evidence="5">
    <location>
        <begin position="641"/>
        <end position="743"/>
    </location>
</feature>
<feature type="domain" description="Ig-like" evidence="5">
    <location>
        <begin position="1"/>
        <end position="55"/>
    </location>
</feature>
<evidence type="ECO:0000256" key="4">
    <source>
        <dbReference type="SAM" id="Phobius"/>
    </source>
</evidence>
<dbReference type="PANTHER" id="PTHR45080">
    <property type="entry name" value="CONTACTIN 5"/>
    <property type="match status" value="1"/>
</dbReference>
<dbReference type="Pfam" id="PF07686">
    <property type="entry name" value="V-set"/>
    <property type="match status" value="1"/>
</dbReference>
<sequence>MIQWYKYDSAITTGLTGKYIGGTLQNPSLTITDFQLDDQGVYNCLAFNSYGKNSSFDFVAYLDGDAPVAFTGPNMTGMPGETLIIPCSVGGSISRVFWTFQSIDLDLNEAEVINTSSKFYWSSYSPSLRIYSLSSSDLGFYRCCANSSSGLGRSTPVYVTFRGMRINVDRTTYSVNTGDDVTLSVSISSEPKAYWINWIYSKTLIHSYYYHYTMLSMSVTPFSVNNTVYSDVRYDGGTDLSPSLDIRNVTVSDAGRYHLALTNVDGMITSIPIDLNVDNYFPIIAVKQQNFSDVYTETTVRFELNVTSQTPVQSVRWEKSNTSDILTRSTVNITDDRILGGTIGDPSITISNVSVADTGYYLFTATNVYGPSYMGFLLNVTLHQPIINLPKTSYTAYLGSSVTLEVNITFASSLTDLFWERRNASTLSYSPIAMSDNRFQGDSPTIYLPKTYYTAYLGSSVTLEVNITFASSLTDLFWERRNASTLSYSPIAMSDNRFQGGNVSLPSLTILDVNVTDEQYYRMQATNQDGTTVSSLIYLSVNVTTRPPVVSVGMALHTVATRASFSLQVNYTSGPEMKSISWEKGTSYYFHLYVSVNITAHSRFTGGTLDSPSLEINDAKPEDSGYYRCRVTNNDGTTTTPVFTVLVQKQLANINMVDTTYSPLSGDNVTIYVTITDSESNSTITWERQGENEASFNVINTQTNVKYGGGTLLSPSLTIYNITGTDVGYYRCKVTNIDGTTTSSLIYIGLKSDSSCDKLSCGGLRECVLMNNKPTCSLSTWKAAAVVVAGTVGAAASVAAGVVAFKLLSNKAIKPLNGNGNSQGSNSNSNKRNNRNNNDNNDHNSDNNSNDNNSDDDNSDRKSNHDDDLPDSVYVGGFQGVINSMPPPSM</sequence>
<accession>A0A8W8N6Z8</accession>
<dbReference type="InterPro" id="IPR007110">
    <property type="entry name" value="Ig-like_dom"/>
</dbReference>
<feature type="domain" description="Ig-like" evidence="5">
    <location>
        <begin position="547"/>
        <end position="640"/>
    </location>
</feature>
<dbReference type="EnsemblMetazoa" id="G4119.1">
    <property type="protein sequence ID" value="G4119.1:cds"/>
    <property type="gene ID" value="G4119"/>
</dbReference>
<dbReference type="InterPro" id="IPR013106">
    <property type="entry name" value="Ig_V-set"/>
</dbReference>
<dbReference type="SMART" id="SM00408">
    <property type="entry name" value="IGc2"/>
    <property type="match status" value="5"/>
</dbReference>
<proteinExistence type="predicted"/>
<keyword evidence="4" id="KW-0472">Membrane</keyword>
<feature type="compositionally biased region" description="Low complexity" evidence="3">
    <location>
        <begin position="817"/>
        <end position="839"/>
    </location>
</feature>
<feature type="domain" description="Ig-like" evidence="5">
    <location>
        <begin position="67"/>
        <end position="160"/>
    </location>
</feature>
<dbReference type="GO" id="GO:0005886">
    <property type="term" value="C:plasma membrane"/>
    <property type="evidence" value="ECO:0007669"/>
    <property type="project" value="TreeGrafter"/>
</dbReference>
<keyword evidence="7" id="KW-1185">Reference proteome</keyword>
<dbReference type="SMART" id="SM00409">
    <property type="entry name" value="IG"/>
    <property type="match status" value="6"/>
</dbReference>
<evidence type="ECO:0000313" key="7">
    <source>
        <dbReference type="Proteomes" id="UP000005408"/>
    </source>
</evidence>
<dbReference type="CDD" id="cd00096">
    <property type="entry name" value="Ig"/>
    <property type="match status" value="2"/>
</dbReference>
<dbReference type="SUPFAM" id="SSF48726">
    <property type="entry name" value="Immunoglobulin"/>
    <property type="match status" value="7"/>
</dbReference>
<feature type="region of interest" description="Disordered" evidence="3">
    <location>
        <begin position="816"/>
        <end position="890"/>
    </location>
</feature>
<evidence type="ECO:0000256" key="1">
    <source>
        <dbReference type="ARBA" id="ARBA00022729"/>
    </source>
</evidence>
<evidence type="ECO:0000259" key="5">
    <source>
        <dbReference type="PROSITE" id="PS50835"/>
    </source>
</evidence>
<keyword evidence="4" id="KW-1133">Transmembrane helix</keyword>
<dbReference type="InterPro" id="IPR050958">
    <property type="entry name" value="Cell_Adh-Cytoskel_Orgn"/>
</dbReference>
<keyword evidence="4" id="KW-0812">Transmembrane</keyword>
<evidence type="ECO:0000313" key="6">
    <source>
        <dbReference type="EnsemblMetazoa" id="G4119.1:cds"/>
    </source>
</evidence>
<dbReference type="Proteomes" id="UP000005408">
    <property type="component" value="Unassembled WGS sequence"/>
</dbReference>
<reference evidence="6" key="1">
    <citation type="submission" date="2022-08" db="UniProtKB">
        <authorList>
            <consortium name="EnsemblMetazoa"/>
        </authorList>
    </citation>
    <scope>IDENTIFICATION</scope>
    <source>
        <strain evidence="6">05x7-T-G4-1.051#20</strain>
    </source>
</reference>
<dbReference type="Pfam" id="PF07679">
    <property type="entry name" value="I-set"/>
    <property type="match status" value="3"/>
</dbReference>
<evidence type="ECO:0000256" key="2">
    <source>
        <dbReference type="ARBA" id="ARBA00023157"/>
    </source>
</evidence>
<evidence type="ECO:0000256" key="3">
    <source>
        <dbReference type="SAM" id="MobiDB-lite"/>
    </source>
</evidence>
<dbReference type="GO" id="GO:0007156">
    <property type="term" value="P:homophilic cell adhesion via plasma membrane adhesion molecules"/>
    <property type="evidence" value="ECO:0007669"/>
    <property type="project" value="TreeGrafter"/>
</dbReference>
<dbReference type="PROSITE" id="PS50835">
    <property type="entry name" value="IG_LIKE"/>
    <property type="match status" value="4"/>
</dbReference>
<dbReference type="InterPro" id="IPR003598">
    <property type="entry name" value="Ig_sub2"/>
</dbReference>
<protein>
    <recommendedName>
        <fullName evidence="5">Ig-like domain-containing protein</fullName>
    </recommendedName>
</protein>
<dbReference type="AlphaFoldDB" id="A0A8W8N6Z8"/>
<dbReference type="InterPro" id="IPR003599">
    <property type="entry name" value="Ig_sub"/>
</dbReference>
<feature type="transmembrane region" description="Helical" evidence="4">
    <location>
        <begin position="783"/>
        <end position="805"/>
    </location>
</feature>
<organism evidence="6 7">
    <name type="scientific">Magallana gigas</name>
    <name type="common">Pacific oyster</name>
    <name type="synonym">Crassostrea gigas</name>
    <dbReference type="NCBI Taxonomy" id="29159"/>
    <lineage>
        <taxon>Eukaryota</taxon>
        <taxon>Metazoa</taxon>
        <taxon>Spiralia</taxon>
        <taxon>Lophotrochozoa</taxon>
        <taxon>Mollusca</taxon>
        <taxon>Bivalvia</taxon>
        <taxon>Autobranchia</taxon>
        <taxon>Pteriomorphia</taxon>
        <taxon>Ostreida</taxon>
        <taxon>Ostreoidea</taxon>
        <taxon>Ostreidae</taxon>
        <taxon>Magallana</taxon>
    </lineage>
</organism>
<dbReference type="InterPro" id="IPR013783">
    <property type="entry name" value="Ig-like_fold"/>
</dbReference>
<dbReference type="InterPro" id="IPR013098">
    <property type="entry name" value="Ig_I-set"/>
</dbReference>
<dbReference type="Gene3D" id="2.60.40.10">
    <property type="entry name" value="Immunoglobulins"/>
    <property type="match status" value="7"/>
</dbReference>
<keyword evidence="2" id="KW-1015">Disulfide bond</keyword>
<dbReference type="InterPro" id="IPR036179">
    <property type="entry name" value="Ig-like_dom_sf"/>
</dbReference>
<name>A0A8W8N6Z8_MAGGI</name>
<keyword evidence="1" id="KW-0732">Signal</keyword>
<dbReference type="PANTHER" id="PTHR45080:SF8">
    <property type="entry name" value="IG-LIKE DOMAIN-CONTAINING PROTEIN"/>
    <property type="match status" value="1"/>
</dbReference>